<protein>
    <submittedName>
        <fullName evidence="2">Uncharacterized protein</fullName>
    </submittedName>
</protein>
<organism evidence="2 3">
    <name type="scientific">Dictyobacter vulcani</name>
    <dbReference type="NCBI Taxonomy" id="2607529"/>
    <lineage>
        <taxon>Bacteria</taxon>
        <taxon>Bacillati</taxon>
        <taxon>Chloroflexota</taxon>
        <taxon>Ktedonobacteria</taxon>
        <taxon>Ktedonobacterales</taxon>
        <taxon>Dictyobacteraceae</taxon>
        <taxon>Dictyobacter</taxon>
    </lineage>
</organism>
<keyword evidence="1" id="KW-1133">Transmembrane helix</keyword>
<evidence type="ECO:0000313" key="3">
    <source>
        <dbReference type="Proteomes" id="UP000326912"/>
    </source>
</evidence>
<evidence type="ECO:0000256" key="1">
    <source>
        <dbReference type="SAM" id="Phobius"/>
    </source>
</evidence>
<reference evidence="2 3" key="1">
    <citation type="submission" date="2019-10" db="EMBL/GenBank/DDBJ databases">
        <title>Dictyobacter vulcani sp. nov., within the class Ktedonobacteria, isolated from soil of volcanic Mt. Zao.</title>
        <authorList>
            <person name="Zheng Y."/>
            <person name="Wang C.M."/>
            <person name="Sakai Y."/>
            <person name="Abe K."/>
            <person name="Yokota A."/>
            <person name="Yabe S."/>
        </authorList>
    </citation>
    <scope>NUCLEOTIDE SEQUENCE [LARGE SCALE GENOMIC DNA]</scope>
    <source>
        <strain evidence="2 3">W12</strain>
    </source>
</reference>
<sequence length="83" mass="9467">MLALQLVLYNAWSIPIILSIGALIDILHIDRVLYLMSASILLFGIWSVYYERKHPLARQMQSSEELTAAAKQLLELNQPQTID</sequence>
<dbReference type="EMBL" id="BKZW01000001">
    <property type="protein sequence ID" value="GER89233.1"/>
    <property type="molecule type" value="Genomic_DNA"/>
</dbReference>
<gene>
    <name evidence="2" type="ORF">KDW_33950</name>
</gene>
<dbReference type="AlphaFoldDB" id="A0A5J4KND8"/>
<proteinExistence type="predicted"/>
<comment type="caution">
    <text evidence="2">The sequence shown here is derived from an EMBL/GenBank/DDBJ whole genome shotgun (WGS) entry which is preliminary data.</text>
</comment>
<keyword evidence="1" id="KW-0472">Membrane</keyword>
<name>A0A5J4KND8_9CHLR</name>
<feature type="transmembrane region" description="Helical" evidence="1">
    <location>
        <begin position="7"/>
        <end position="26"/>
    </location>
</feature>
<accession>A0A5J4KND8</accession>
<keyword evidence="3" id="KW-1185">Reference proteome</keyword>
<keyword evidence="1" id="KW-0812">Transmembrane</keyword>
<feature type="transmembrane region" description="Helical" evidence="1">
    <location>
        <begin position="32"/>
        <end position="50"/>
    </location>
</feature>
<dbReference type="Proteomes" id="UP000326912">
    <property type="component" value="Unassembled WGS sequence"/>
</dbReference>
<evidence type="ECO:0000313" key="2">
    <source>
        <dbReference type="EMBL" id="GER89233.1"/>
    </source>
</evidence>
<dbReference type="RefSeq" id="WP_151757021.1">
    <property type="nucleotide sequence ID" value="NZ_BKZW01000001.1"/>
</dbReference>